<dbReference type="InterPro" id="IPR050206">
    <property type="entry name" value="FtsK/SpoIIIE/SftA"/>
</dbReference>
<evidence type="ECO:0000256" key="7">
    <source>
        <dbReference type="ARBA" id="ARBA00022829"/>
    </source>
</evidence>
<dbReference type="InterPro" id="IPR003593">
    <property type="entry name" value="AAA+_ATPase"/>
</dbReference>
<keyword evidence="10" id="KW-0238">DNA-binding</keyword>
<dbReference type="GO" id="GO:0007059">
    <property type="term" value="P:chromosome segregation"/>
    <property type="evidence" value="ECO:0007669"/>
    <property type="project" value="UniProtKB-KW"/>
</dbReference>
<dbReference type="PROSITE" id="PS50901">
    <property type="entry name" value="FTSK"/>
    <property type="match status" value="1"/>
</dbReference>
<feature type="transmembrane region" description="Helical" evidence="16">
    <location>
        <begin position="21"/>
        <end position="43"/>
    </location>
</feature>
<evidence type="ECO:0000256" key="14">
    <source>
        <dbReference type="PROSITE-ProRule" id="PRU00289"/>
    </source>
</evidence>
<dbReference type="Gene3D" id="3.30.980.40">
    <property type="match status" value="1"/>
</dbReference>
<evidence type="ECO:0000256" key="3">
    <source>
        <dbReference type="ARBA" id="ARBA00022475"/>
    </source>
</evidence>
<feature type="transmembrane region" description="Helical" evidence="16">
    <location>
        <begin position="165"/>
        <end position="191"/>
    </location>
</feature>
<dbReference type="GO" id="GO:0005886">
    <property type="term" value="C:plasma membrane"/>
    <property type="evidence" value="ECO:0007669"/>
    <property type="project" value="UniProtKB-SubCell"/>
</dbReference>
<accession>Q5L500</accession>
<dbReference type="InterPro" id="IPR041027">
    <property type="entry name" value="FtsK_alpha"/>
</dbReference>
<feature type="transmembrane region" description="Helical" evidence="16">
    <location>
        <begin position="133"/>
        <end position="153"/>
    </location>
</feature>
<dbReference type="PANTHER" id="PTHR22683">
    <property type="entry name" value="SPORULATION PROTEIN RELATED"/>
    <property type="match status" value="1"/>
</dbReference>
<evidence type="ECO:0000256" key="9">
    <source>
        <dbReference type="ARBA" id="ARBA00022989"/>
    </source>
</evidence>
<dbReference type="Pfam" id="PF17854">
    <property type="entry name" value="FtsK_alpha"/>
    <property type="match status" value="1"/>
</dbReference>
<dbReference type="KEGG" id="cab:CAB855"/>
<evidence type="ECO:0000313" key="19">
    <source>
        <dbReference type="Proteomes" id="UP000001012"/>
    </source>
</evidence>
<dbReference type="SMART" id="SM00843">
    <property type="entry name" value="Ftsk_gamma"/>
    <property type="match status" value="1"/>
</dbReference>
<keyword evidence="9 16" id="KW-1133">Transmembrane helix</keyword>
<evidence type="ECO:0000256" key="12">
    <source>
        <dbReference type="ARBA" id="ARBA00023306"/>
    </source>
</evidence>
<dbReference type="Pfam" id="PF13491">
    <property type="entry name" value="FtsK_4TM"/>
    <property type="match status" value="1"/>
</dbReference>
<evidence type="ECO:0000256" key="6">
    <source>
        <dbReference type="ARBA" id="ARBA00022741"/>
    </source>
</evidence>
<keyword evidence="4 18" id="KW-0132">Cell division</keyword>
<dbReference type="GO" id="GO:0051301">
    <property type="term" value="P:cell division"/>
    <property type="evidence" value="ECO:0007669"/>
    <property type="project" value="UniProtKB-KW"/>
</dbReference>
<dbReference type="InterPro" id="IPR027417">
    <property type="entry name" value="P-loop_NTPase"/>
</dbReference>
<keyword evidence="6 14" id="KW-0547">Nucleotide-binding</keyword>
<feature type="transmembrane region" description="Helical" evidence="16">
    <location>
        <begin position="63"/>
        <end position="87"/>
    </location>
</feature>
<dbReference type="Pfam" id="PF01580">
    <property type="entry name" value="FtsK_SpoIIIE"/>
    <property type="match status" value="1"/>
</dbReference>
<dbReference type="Proteomes" id="UP000001012">
    <property type="component" value="Chromosome"/>
</dbReference>
<keyword evidence="3" id="KW-1003">Cell membrane</keyword>
<reference evidence="18 19" key="1">
    <citation type="journal article" date="2005" name="Genome Res.">
        <title>The Chlamydophila abortus genome sequence reveals an array of variable proteins that contribute to interspecies variation.</title>
        <authorList>
            <person name="Thomson N.R."/>
            <person name="Yeats C."/>
            <person name="Bell K."/>
            <person name="Holden M.T.G."/>
            <person name="Bentley S.D."/>
            <person name="Livingstone M."/>
            <person name="Cerdeno-Tarraga A.M."/>
            <person name="Harris B."/>
            <person name="Doggett J."/>
            <person name="Ormond D."/>
            <person name="Mungal K."/>
            <person name="Clarke K."/>
            <person name="Feltwell T."/>
            <person name="Hance Z."/>
            <person name="Sanders M."/>
            <person name="Quail M.A."/>
            <person name="Price C."/>
            <person name="Parkhill J."/>
            <person name="Longbottom D."/>
        </authorList>
    </citation>
    <scope>NUCLEOTIDE SEQUENCE [LARGE SCALE GENOMIC DNA]</scope>
    <source>
        <strain evidence="19">DSM 27085 / S26/3</strain>
    </source>
</reference>
<comment type="subunit">
    <text evidence="13">Homohexamer. Forms a ring that surrounds DNA.</text>
</comment>
<evidence type="ECO:0000313" key="18">
    <source>
        <dbReference type="EMBL" id="CAH64295.1"/>
    </source>
</evidence>
<feature type="binding site" evidence="14">
    <location>
        <begin position="485"/>
        <end position="492"/>
    </location>
    <ligand>
        <name>ATP</name>
        <dbReference type="ChEBI" id="CHEBI:30616"/>
    </ligand>
</feature>
<keyword evidence="12" id="KW-0131">Cell cycle</keyword>
<evidence type="ECO:0000256" key="15">
    <source>
        <dbReference type="SAM" id="MobiDB-lite"/>
    </source>
</evidence>
<keyword evidence="7" id="KW-0159">Chromosome partition</keyword>
<feature type="region of interest" description="Disordered" evidence="15">
    <location>
        <begin position="306"/>
        <end position="327"/>
    </location>
</feature>
<organism evidence="18 19">
    <name type="scientific">Chlamydia abortus (strain DSM 27085 / S26/3)</name>
    <name type="common">Chlamydophila abortus</name>
    <dbReference type="NCBI Taxonomy" id="218497"/>
    <lineage>
        <taxon>Bacteria</taxon>
        <taxon>Pseudomonadati</taxon>
        <taxon>Chlamydiota</taxon>
        <taxon>Chlamydiia</taxon>
        <taxon>Chlamydiales</taxon>
        <taxon>Chlamydiaceae</taxon>
        <taxon>Chlamydia/Chlamydophila group</taxon>
        <taxon>Chlamydia</taxon>
    </lineage>
</organism>
<keyword evidence="19" id="KW-1185">Reference proteome</keyword>
<keyword evidence="11 16" id="KW-0472">Membrane</keyword>
<dbReference type="HOGENOM" id="CLU_001981_9_7_0"/>
<protein>
    <submittedName>
        <fullName evidence="18">Cell division FtsK-related protein</fullName>
    </submittedName>
</protein>
<keyword evidence="8 14" id="KW-0067">ATP-binding</keyword>
<dbReference type="SMART" id="SM00382">
    <property type="entry name" value="AAA"/>
    <property type="match status" value="1"/>
</dbReference>
<keyword evidence="5 16" id="KW-0812">Transmembrane</keyword>
<dbReference type="PANTHER" id="PTHR22683:SF41">
    <property type="entry name" value="DNA TRANSLOCASE FTSK"/>
    <property type="match status" value="1"/>
</dbReference>
<evidence type="ECO:0000256" key="5">
    <source>
        <dbReference type="ARBA" id="ARBA00022692"/>
    </source>
</evidence>
<dbReference type="InterPro" id="IPR036390">
    <property type="entry name" value="WH_DNA-bd_sf"/>
</dbReference>
<evidence type="ECO:0000256" key="2">
    <source>
        <dbReference type="ARBA" id="ARBA00006474"/>
    </source>
</evidence>
<dbReference type="SUPFAM" id="SSF52540">
    <property type="entry name" value="P-loop containing nucleoside triphosphate hydrolases"/>
    <property type="match status" value="1"/>
</dbReference>
<dbReference type="GO" id="GO:0003677">
    <property type="term" value="F:DNA binding"/>
    <property type="evidence" value="ECO:0007669"/>
    <property type="project" value="UniProtKB-KW"/>
</dbReference>
<dbReference type="InterPro" id="IPR025199">
    <property type="entry name" value="FtsK_4TM"/>
</dbReference>
<evidence type="ECO:0000256" key="10">
    <source>
        <dbReference type="ARBA" id="ARBA00023125"/>
    </source>
</evidence>
<sequence length="807" mass="89568">MSIMVRERQKSKSVLFPSIPFAVRASAYLFLACFSGLSLWSFHNTQPCTQNWIGLLGWSLSSFLLYCFGAASFLIPPYFLWLSFLNMRKTPSKILHRKALAFAALPVCSSVLLSMLSPIQTLPHVLDTRLPKFVLGINPPVSYLGGIPFYILYTGQSFCLKHLIGSVGTCLIFSFILCFSIFYLCGSIVLIKKKILQKFLKSKCQACWNICKSILKRLTNKQNYLPKPSIKVPSSPIARNSAKKPPTPIVSLPIEKRDLLDDVQIASQASEKATLFLAPHPEKRMLSPFLKPRNTEQKNSKINVLPQALSSSSNRAEKPVPLNLSTFGEGNSELPQYHLLSKSDNSKPESLREELQKKGVLLQQTLESFGIEADIGNICFGPTLAAFEVQPHTGVKVQKIKALENDIALNLQASSIRIIAPIPGKAAVGIEIPNPYPQPVNFRDLLEDYQKQNHKLKVPLLLGKKANGDNFWADLATMPHLIIAGTTGSGKSVCINTIVMSLIMTTLPSDIKLVIVDPKKVELTGYSQLPHMLTPVITESRDAHSALVWLVKEMELRYEILRFLGLRNIQAFNARQRNIDIEASFDKEIPEKMPFLVGIIDELSDLLLSSSQDIETPIIRLAQMARAVGIHLILATQRPSRDVITGLIKANFPSRIAFKVANKVNSQIIIDEPGAENLMGNGDMLVVSPSSFGAVRAQGAYISDEDINKVIKDLCSRFPTKYVIPSFDTYEDCGREDFTDRDPLYNQAKTLILQTGNASTTFLQRKLKIGYARAASLIDQLEDARIVGPSEGAKPRQILIQMPPQEG</sequence>
<evidence type="ECO:0000259" key="17">
    <source>
        <dbReference type="PROSITE" id="PS50901"/>
    </source>
</evidence>
<gene>
    <name evidence="18" type="ordered locus">CAB855</name>
</gene>
<dbReference type="EMBL" id="CR848038">
    <property type="protein sequence ID" value="CAH64295.1"/>
    <property type="molecule type" value="Genomic_DNA"/>
</dbReference>
<dbReference type="eggNOG" id="COG1674">
    <property type="taxonomic scope" value="Bacteria"/>
</dbReference>
<comment type="similarity">
    <text evidence="2">Belongs to the FtsK/SpoIIIE/SftA family.</text>
</comment>
<evidence type="ECO:0000256" key="1">
    <source>
        <dbReference type="ARBA" id="ARBA00004651"/>
    </source>
</evidence>
<dbReference type="Gene3D" id="1.10.10.10">
    <property type="entry name" value="Winged helix-like DNA-binding domain superfamily/Winged helix DNA-binding domain"/>
    <property type="match status" value="1"/>
</dbReference>
<dbReference type="Gene3D" id="3.40.50.300">
    <property type="entry name" value="P-loop containing nucleotide triphosphate hydrolases"/>
    <property type="match status" value="1"/>
</dbReference>
<dbReference type="InterPro" id="IPR018541">
    <property type="entry name" value="Ftsk_gamma"/>
</dbReference>
<name>Q5L500_CHLAB</name>
<dbReference type="GO" id="GO:0005524">
    <property type="term" value="F:ATP binding"/>
    <property type="evidence" value="ECO:0007669"/>
    <property type="project" value="UniProtKB-UniRule"/>
</dbReference>
<feature type="transmembrane region" description="Helical" evidence="16">
    <location>
        <begin position="99"/>
        <end position="121"/>
    </location>
</feature>
<evidence type="ECO:0000256" key="8">
    <source>
        <dbReference type="ARBA" id="ARBA00022840"/>
    </source>
</evidence>
<evidence type="ECO:0000256" key="13">
    <source>
        <dbReference type="ARBA" id="ARBA00025923"/>
    </source>
</evidence>
<feature type="domain" description="FtsK" evidence="17">
    <location>
        <begin position="468"/>
        <end position="667"/>
    </location>
</feature>
<evidence type="ECO:0000256" key="11">
    <source>
        <dbReference type="ARBA" id="ARBA00023136"/>
    </source>
</evidence>
<evidence type="ECO:0000256" key="16">
    <source>
        <dbReference type="SAM" id="Phobius"/>
    </source>
</evidence>
<proteinExistence type="inferred from homology"/>
<dbReference type="AlphaFoldDB" id="Q5L500"/>
<dbReference type="InterPro" id="IPR002543">
    <property type="entry name" value="FtsK_dom"/>
</dbReference>
<evidence type="ECO:0000256" key="4">
    <source>
        <dbReference type="ARBA" id="ARBA00022618"/>
    </source>
</evidence>
<dbReference type="Pfam" id="PF09397">
    <property type="entry name" value="FtsK_gamma"/>
    <property type="match status" value="1"/>
</dbReference>
<comment type="subcellular location">
    <subcellularLocation>
        <location evidence="1">Cell membrane</location>
        <topology evidence="1">Multi-pass membrane protein</topology>
    </subcellularLocation>
</comment>
<dbReference type="InterPro" id="IPR036388">
    <property type="entry name" value="WH-like_DNA-bd_sf"/>
</dbReference>
<dbReference type="SUPFAM" id="SSF46785">
    <property type="entry name" value="Winged helix' DNA-binding domain"/>
    <property type="match status" value="1"/>
</dbReference>